<evidence type="ECO:0000313" key="2">
    <source>
        <dbReference type="EMBL" id="KAH9382003.1"/>
    </source>
</evidence>
<protein>
    <submittedName>
        <fullName evidence="2">Uncharacterized protein</fullName>
    </submittedName>
</protein>
<feature type="region of interest" description="Disordered" evidence="1">
    <location>
        <begin position="160"/>
        <end position="198"/>
    </location>
</feature>
<keyword evidence="3" id="KW-1185">Reference proteome</keyword>
<name>A0A9J6H3X7_HAELO</name>
<reference evidence="2 3" key="1">
    <citation type="journal article" date="2020" name="Cell">
        <title>Large-Scale Comparative Analyses of Tick Genomes Elucidate Their Genetic Diversity and Vector Capacities.</title>
        <authorList>
            <consortium name="Tick Genome and Microbiome Consortium (TIGMIC)"/>
            <person name="Jia N."/>
            <person name="Wang J."/>
            <person name="Shi W."/>
            <person name="Du L."/>
            <person name="Sun Y."/>
            <person name="Zhan W."/>
            <person name="Jiang J.F."/>
            <person name="Wang Q."/>
            <person name="Zhang B."/>
            <person name="Ji P."/>
            <person name="Bell-Sakyi L."/>
            <person name="Cui X.M."/>
            <person name="Yuan T.T."/>
            <person name="Jiang B.G."/>
            <person name="Yang W.F."/>
            <person name="Lam T.T."/>
            <person name="Chang Q.C."/>
            <person name="Ding S.J."/>
            <person name="Wang X.J."/>
            <person name="Zhu J.G."/>
            <person name="Ruan X.D."/>
            <person name="Zhao L."/>
            <person name="Wei J.T."/>
            <person name="Ye R.Z."/>
            <person name="Que T.C."/>
            <person name="Du C.H."/>
            <person name="Zhou Y.H."/>
            <person name="Cheng J.X."/>
            <person name="Dai P.F."/>
            <person name="Guo W.B."/>
            <person name="Han X.H."/>
            <person name="Huang E.J."/>
            <person name="Li L.F."/>
            <person name="Wei W."/>
            <person name="Gao Y.C."/>
            <person name="Liu J.Z."/>
            <person name="Shao H.Z."/>
            <person name="Wang X."/>
            <person name="Wang C.C."/>
            <person name="Yang T.C."/>
            <person name="Huo Q.B."/>
            <person name="Li W."/>
            <person name="Chen H.Y."/>
            <person name="Chen S.E."/>
            <person name="Zhou L.G."/>
            <person name="Ni X.B."/>
            <person name="Tian J.H."/>
            <person name="Sheng Y."/>
            <person name="Liu T."/>
            <person name="Pan Y.S."/>
            <person name="Xia L.Y."/>
            <person name="Li J."/>
            <person name="Zhao F."/>
            <person name="Cao W.C."/>
        </authorList>
    </citation>
    <scope>NUCLEOTIDE SEQUENCE [LARGE SCALE GENOMIC DNA]</scope>
    <source>
        <strain evidence="2">HaeL-2018</strain>
    </source>
</reference>
<evidence type="ECO:0000256" key="1">
    <source>
        <dbReference type="SAM" id="MobiDB-lite"/>
    </source>
</evidence>
<dbReference type="VEuPathDB" id="VectorBase:HLOH_044221"/>
<evidence type="ECO:0000313" key="3">
    <source>
        <dbReference type="Proteomes" id="UP000821853"/>
    </source>
</evidence>
<sequence length="198" mass="22108">MTPVTRWVIQKTFAQTIQRPNVPRVVWPQWKTTSVRLHHPAPIAKVRISLLIRHARLVNKPRGQNLNGSSSMRKLGMNCIHAQTLARFPRFQAMNFTIAVSTGIAINELSCSIYRRPTQEQPASSSRPADFAQLRKPDAEKFCIAVNVTCCRHQRTGNLHSAARNNEPDPATCHASDATKRDPTAPTIHLSRGSPGCF</sequence>
<dbReference type="AlphaFoldDB" id="A0A9J6H3X7"/>
<accession>A0A9J6H3X7</accession>
<proteinExistence type="predicted"/>
<comment type="caution">
    <text evidence="2">The sequence shown here is derived from an EMBL/GenBank/DDBJ whole genome shotgun (WGS) entry which is preliminary data.</text>
</comment>
<gene>
    <name evidence="2" type="ORF">HPB48_022564</name>
</gene>
<dbReference type="EMBL" id="JABSTR010000011">
    <property type="protein sequence ID" value="KAH9382003.1"/>
    <property type="molecule type" value="Genomic_DNA"/>
</dbReference>
<organism evidence="2 3">
    <name type="scientific">Haemaphysalis longicornis</name>
    <name type="common">Bush tick</name>
    <dbReference type="NCBI Taxonomy" id="44386"/>
    <lineage>
        <taxon>Eukaryota</taxon>
        <taxon>Metazoa</taxon>
        <taxon>Ecdysozoa</taxon>
        <taxon>Arthropoda</taxon>
        <taxon>Chelicerata</taxon>
        <taxon>Arachnida</taxon>
        <taxon>Acari</taxon>
        <taxon>Parasitiformes</taxon>
        <taxon>Ixodida</taxon>
        <taxon>Ixodoidea</taxon>
        <taxon>Ixodidae</taxon>
        <taxon>Haemaphysalinae</taxon>
        <taxon>Haemaphysalis</taxon>
    </lineage>
</organism>
<dbReference type="Proteomes" id="UP000821853">
    <property type="component" value="Chromosome 9"/>
</dbReference>